<dbReference type="SMART" id="SM00220">
    <property type="entry name" value="S_TKc"/>
    <property type="match status" value="1"/>
</dbReference>
<evidence type="ECO:0000313" key="9">
    <source>
        <dbReference type="EMBL" id="EFJ52663.1"/>
    </source>
</evidence>
<dbReference type="GO" id="GO:0005524">
    <property type="term" value="F:ATP binding"/>
    <property type="evidence" value="ECO:0007669"/>
    <property type="project" value="UniProtKB-UniRule"/>
</dbReference>
<dbReference type="SUPFAM" id="SSF56112">
    <property type="entry name" value="Protein kinase-like (PK-like)"/>
    <property type="match status" value="1"/>
</dbReference>
<gene>
    <name evidence="9" type="ORF">VOLCADRAFT_85869</name>
</gene>
<dbReference type="PROSITE" id="PS00107">
    <property type="entry name" value="PROTEIN_KINASE_ATP"/>
    <property type="match status" value="1"/>
</dbReference>
<dbReference type="InterPro" id="IPR008271">
    <property type="entry name" value="Ser/Thr_kinase_AS"/>
</dbReference>
<dbReference type="InterPro" id="IPR001245">
    <property type="entry name" value="Ser-Thr/Tyr_kinase_cat_dom"/>
</dbReference>
<feature type="domain" description="Protein kinase" evidence="8">
    <location>
        <begin position="22"/>
        <end position="676"/>
    </location>
</feature>
<dbReference type="InterPro" id="IPR017441">
    <property type="entry name" value="Protein_kinase_ATP_BS"/>
</dbReference>
<dbReference type="eggNOG" id="KOG0197">
    <property type="taxonomic scope" value="Eukaryota"/>
</dbReference>
<feature type="compositionally biased region" description="Low complexity" evidence="7">
    <location>
        <begin position="364"/>
        <end position="374"/>
    </location>
</feature>
<feature type="region of interest" description="Disordered" evidence="7">
    <location>
        <begin position="476"/>
        <end position="496"/>
    </location>
</feature>
<dbReference type="Proteomes" id="UP000001058">
    <property type="component" value="Unassembled WGS sequence"/>
</dbReference>
<dbReference type="KEGG" id="vcn:VOLCADRAFT_85869"/>
<sequence length="797" mass="84382">MHSASGDDFRCLASNGLDLSSLRVSQQLGRGGFATCWRATYNGQNVALKVMLPRPTLAARVAAPADGRGAPEDDLYERMFLREAQVTSQLEHRHIVQCFGVAQLPAGFVPKQPEPSLAMVLELCEQQLRLTASFVDLGQSYHQIASALAHLHRQKSPIIHRDVKPENVLFKRDPSTGELICKLSDLGLHAEVSEDRSVMLRKSLRSTSSLADISGHEKDPSLRMCVSRFIDGSVRGARDASGRSGTLGVVPCAEGSPFLTVSVAPSFSTAGSRNIGGCRIQRGRNCWVSGGAQGIKDAFGWGVLATETGSRGLTPISKPLDVIRQECDPNYEPRTAAIVVDGMGVDTSPPDQGFATGRELGVAQQQHQQQQEQQLVLQNRQQRLQQPMDEKESSLKLQEQQLQELQQLQRHQRSSTINPCGDAEKPPTVGASVVGETSVLQAASGPATPAAAAATAAAAAGAALHEAALAQRSFSTYSHHPPHNDDSETQSTLASPCSLGPMSPLAAVSATLSVLLSCNPDLVEPVSAANLAVGLRNVGSLLRQLGKSELKPLRRHEMEWVYGLTGKAGSLMYMAPEVFQHQPYNEKSDVFSFGVLAYELLASEMLLISIFNTGRAAKMGIRDSHGYAAKVAEGFRPPRIHALPDAAWSIIERCWHRDPVQRPTMAQVQAEFQKLLAKEIEGFGGGGGGGAIKRTAGHIASRLASTGGHGAGRHGGGGGSCGGGGAAAGTAAAAGTSGASKGGRKAPRVTVGSANTTGGSSRRLFKKYRASAAGATQLKIANRRPKAEGCARLLAHH</sequence>
<dbReference type="Gene3D" id="1.10.510.10">
    <property type="entry name" value="Transferase(Phosphotransferase) domain 1"/>
    <property type="match status" value="2"/>
</dbReference>
<dbReference type="STRING" id="3068.D8TH77"/>
<feature type="binding site" evidence="6">
    <location>
        <position position="49"/>
    </location>
    <ligand>
        <name>ATP</name>
        <dbReference type="ChEBI" id="CHEBI:30616"/>
    </ligand>
</feature>
<evidence type="ECO:0000259" key="8">
    <source>
        <dbReference type="PROSITE" id="PS50011"/>
    </source>
</evidence>
<dbReference type="GO" id="GO:0004674">
    <property type="term" value="F:protein serine/threonine kinase activity"/>
    <property type="evidence" value="ECO:0007669"/>
    <property type="project" value="UniProtKB-KW"/>
</dbReference>
<accession>D8TH77</accession>
<proteinExistence type="predicted"/>
<protein>
    <recommendedName>
        <fullName evidence="8">Protein kinase domain-containing protein</fullName>
    </recommendedName>
</protein>
<evidence type="ECO:0000256" key="1">
    <source>
        <dbReference type="ARBA" id="ARBA00022527"/>
    </source>
</evidence>
<evidence type="ECO:0000256" key="4">
    <source>
        <dbReference type="ARBA" id="ARBA00022777"/>
    </source>
</evidence>
<keyword evidence="4" id="KW-0418">Kinase</keyword>
<dbReference type="PANTHER" id="PTHR44329">
    <property type="entry name" value="SERINE/THREONINE-PROTEIN KINASE TNNI3K-RELATED"/>
    <property type="match status" value="1"/>
</dbReference>
<feature type="compositionally biased region" description="Gly residues" evidence="7">
    <location>
        <begin position="707"/>
        <end position="727"/>
    </location>
</feature>
<feature type="region of interest" description="Disordered" evidence="7">
    <location>
        <begin position="403"/>
        <end position="430"/>
    </location>
</feature>
<keyword evidence="3 6" id="KW-0547">Nucleotide-binding</keyword>
<evidence type="ECO:0000256" key="2">
    <source>
        <dbReference type="ARBA" id="ARBA00022679"/>
    </source>
</evidence>
<dbReference type="PROSITE" id="PS00108">
    <property type="entry name" value="PROTEIN_KINASE_ST"/>
    <property type="match status" value="1"/>
</dbReference>
<evidence type="ECO:0000256" key="7">
    <source>
        <dbReference type="SAM" id="MobiDB-lite"/>
    </source>
</evidence>
<keyword evidence="2" id="KW-0808">Transferase</keyword>
<feature type="compositionally biased region" description="Low complexity" evidence="7">
    <location>
        <begin position="728"/>
        <end position="739"/>
    </location>
</feature>
<keyword evidence="5 6" id="KW-0067">ATP-binding</keyword>
<organism evidence="10">
    <name type="scientific">Volvox carteri f. nagariensis</name>
    <dbReference type="NCBI Taxonomy" id="3068"/>
    <lineage>
        <taxon>Eukaryota</taxon>
        <taxon>Viridiplantae</taxon>
        <taxon>Chlorophyta</taxon>
        <taxon>core chlorophytes</taxon>
        <taxon>Chlorophyceae</taxon>
        <taxon>CS clade</taxon>
        <taxon>Chlamydomonadales</taxon>
        <taxon>Volvocaceae</taxon>
        <taxon>Volvox</taxon>
    </lineage>
</organism>
<dbReference type="InterPro" id="IPR000719">
    <property type="entry name" value="Prot_kinase_dom"/>
</dbReference>
<keyword evidence="1" id="KW-0723">Serine/threonine-protein kinase</keyword>
<name>D8TH77_VOLCA</name>
<evidence type="ECO:0000256" key="3">
    <source>
        <dbReference type="ARBA" id="ARBA00022741"/>
    </source>
</evidence>
<dbReference type="InterPro" id="IPR051681">
    <property type="entry name" value="Ser/Thr_Kinases-Pseudokinases"/>
</dbReference>
<reference evidence="9 10" key="1">
    <citation type="journal article" date="2010" name="Science">
        <title>Genomic analysis of organismal complexity in the multicellular green alga Volvox carteri.</title>
        <authorList>
            <person name="Prochnik S.E."/>
            <person name="Umen J."/>
            <person name="Nedelcu A.M."/>
            <person name="Hallmann A."/>
            <person name="Miller S.M."/>
            <person name="Nishii I."/>
            <person name="Ferris P."/>
            <person name="Kuo A."/>
            <person name="Mitros T."/>
            <person name="Fritz-Laylin L.K."/>
            <person name="Hellsten U."/>
            <person name="Chapman J."/>
            <person name="Simakov O."/>
            <person name="Rensing S.A."/>
            <person name="Terry A."/>
            <person name="Pangilinan J."/>
            <person name="Kapitonov V."/>
            <person name="Jurka J."/>
            <person name="Salamov A."/>
            <person name="Shapiro H."/>
            <person name="Schmutz J."/>
            <person name="Grimwood J."/>
            <person name="Lindquist E."/>
            <person name="Lucas S."/>
            <person name="Grigoriev I.V."/>
            <person name="Schmitt R."/>
            <person name="Kirk D."/>
            <person name="Rokhsar D.S."/>
        </authorList>
    </citation>
    <scope>NUCLEOTIDE SEQUENCE [LARGE SCALE GENOMIC DNA]</scope>
    <source>
        <strain evidence="10">f. Nagariensis / Eve</strain>
    </source>
</reference>
<dbReference type="InParanoid" id="D8TH77"/>
<feature type="region of interest" description="Disordered" evidence="7">
    <location>
        <begin position="703"/>
        <end position="760"/>
    </location>
</feature>
<dbReference type="Pfam" id="PF00069">
    <property type="entry name" value="Pkinase"/>
    <property type="match status" value="1"/>
</dbReference>
<evidence type="ECO:0000256" key="6">
    <source>
        <dbReference type="PROSITE-ProRule" id="PRU10141"/>
    </source>
</evidence>
<feature type="region of interest" description="Disordered" evidence="7">
    <location>
        <begin position="342"/>
        <end position="374"/>
    </location>
</feature>
<dbReference type="Pfam" id="PF07714">
    <property type="entry name" value="PK_Tyr_Ser-Thr"/>
    <property type="match status" value="1"/>
</dbReference>
<keyword evidence="10" id="KW-1185">Reference proteome</keyword>
<dbReference type="eggNOG" id="KOG0192">
    <property type="taxonomic scope" value="Eukaryota"/>
</dbReference>
<dbReference type="EMBL" id="GL378323">
    <property type="protein sequence ID" value="EFJ52663.1"/>
    <property type="molecule type" value="Genomic_DNA"/>
</dbReference>
<dbReference type="OrthoDB" id="551059at2759"/>
<evidence type="ECO:0000256" key="5">
    <source>
        <dbReference type="ARBA" id="ARBA00022840"/>
    </source>
</evidence>
<dbReference type="InterPro" id="IPR011009">
    <property type="entry name" value="Kinase-like_dom_sf"/>
</dbReference>
<evidence type="ECO:0000313" key="10">
    <source>
        <dbReference type="Proteomes" id="UP000001058"/>
    </source>
</evidence>
<dbReference type="PROSITE" id="PS50011">
    <property type="entry name" value="PROTEIN_KINASE_DOM"/>
    <property type="match status" value="1"/>
</dbReference>
<dbReference type="RefSeq" id="XP_002945668.1">
    <property type="nucleotide sequence ID" value="XM_002945622.1"/>
</dbReference>
<dbReference type="GeneID" id="9625539"/>
<dbReference type="AlphaFoldDB" id="D8TH77"/>